<gene>
    <name evidence="1" type="ORF">GCM10007425_31160</name>
</gene>
<reference evidence="1" key="1">
    <citation type="journal article" date="2014" name="Int. J. Syst. Evol. Microbiol.">
        <title>Complete genome sequence of Corynebacterium casei LMG S-19264T (=DSM 44701T), isolated from a smear-ripened cheese.</title>
        <authorList>
            <consortium name="US DOE Joint Genome Institute (JGI-PGF)"/>
            <person name="Walter F."/>
            <person name="Albersmeier A."/>
            <person name="Kalinowski J."/>
            <person name="Ruckert C."/>
        </authorList>
    </citation>
    <scope>NUCLEOTIDE SEQUENCE</scope>
    <source>
        <strain evidence="1">CGMCC 1.15760</strain>
    </source>
</reference>
<dbReference type="AlphaFoldDB" id="A0A917LJX6"/>
<name>A0A917LJX6_9BACI</name>
<protein>
    <submittedName>
        <fullName evidence="1">Uncharacterized protein</fullName>
    </submittedName>
</protein>
<evidence type="ECO:0000313" key="2">
    <source>
        <dbReference type="Proteomes" id="UP000616608"/>
    </source>
</evidence>
<evidence type="ECO:0000313" key="1">
    <source>
        <dbReference type="EMBL" id="GGG34200.1"/>
    </source>
</evidence>
<comment type="caution">
    <text evidence="1">The sequence shown here is derived from an EMBL/GenBank/DDBJ whole genome shotgun (WGS) entry which is preliminary data.</text>
</comment>
<proteinExistence type="predicted"/>
<dbReference type="EMBL" id="BMJT01000020">
    <property type="protein sequence ID" value="GGG34200.1"/>
    <property type="molecule type" value="Genomic_DNA"/>
</dbReference>
<dbReference type="Proteomes" id="UP000616608">
    <property type="component" value="Unassembled WGS sequence"/>
</dbReference>
<dbReference type="RefSeq" id="WP_188615997.1">
    <property type="nucleotide sequence ID" value="NZ_BMJT01000020.1"/>
</dbReference>
<accession>A0A917LJX6</accession>
<sequence>MSQKAVLTKCEENINKAHKILENPNVNNINKVMISPLLERVKKIQKICSVNSYNLCFIGKVEIGKSTAISLYK</sequence>
<keyword evidence="2" id="KW-1185">Reference proteome</keyword>
<organism evidence="1 2">
    <name type="scientific">Lysinibacillus alkalisoli</name>
    <dbReference type="NCBI Taxonomy" id="1911548"/>
    <lineage>
        <taxon>Bacteria</taxon>
        <taxon>Bacillati</taxon>
        <taxon>Bacillota</taxon>
        <taxon>Bacilli</taxon>
        <taxon>Bacillales</taxon>
        <taxon>Bacillaceae</taxon>
        <taxon>Lysinibacillus</taxon>
    </lineage>
</organism>
<reference evidence="1" key="2">
    <citation type="submission" date="2020-09" db="EMBL/GenBank/DDBJ databases">
        <authorList>
            <person name="Sun Q."/>
            <person name="Zhou Y."/>
        </authorList>
    </citation>
    <scope>NUCLEOTIDE SEQUENCE</scope>
    <source>
        <strain evidence="1">CGMCC 1.15760</strain>
    </source>
</reference>